<keyword evidence="3" id="KW-1003">Cell membrane</keyword>
<dbReference type="STRING" id="84521.SAMN04487994_10619"/>
<evidence type="ECO:0000256" key="5">
    <source>
        <dbReference type="ARBA" id="ARBA00023136"/>
    </source>
</evidence>
<evidence type="ECO:0000256" key="6">
    <source>
        <dbReference type="ARBA" id="ARBA00023288"/>
    </source>
</evidence>
<evidence type="ECO:0000256" key="7">
    <source>
        <dbReference type="SAM" id="SignalP"/>
    </source>
</evidence>
<protein>
    <submittedName>
        <fullName evidence="9">BMP family ABC transporter substrate-binding protein</fullName>
    </submittedName>
</protein>
<gene>
    <name evidence="9" type="ORF">CJ205_07785</name>
</gene>
<feature type="chain" id="PRO_5014763060" evidence="7">
    <location>
        <begin position="26"/>
        <end position="342"/>
    </location>
</feature>
<dbReference type="Proteomes" id="UP000235682">
    <property type="component" value="Unassembled WGS sequence"/>
</dbReference>
<dbReference type="SUPFAM" id="SSF53822">
    <property type="entry name" value="Periplasmic binding protein-like I"/>
    <property type="match status" value="1"/>
</dbReference>
<feature type="domain" description="ABC transporter substrate-binding protein PnrA-like" evidence="8">
    <location>
        <begin position="31"/>
        <end position="339"/>
    </location>
</feature>
<reference evidence="9 10" key="1">
    <citation type="submission" date="2017-09" db="EMBL/GenBank/DDBJ databases">
        <title>Bacterial strain isolated from the female urinary microbiota.</title>
        <authorList>
            <person name="Thomas-White K."/>
            <person name="Kumar N."/>
            <person name="Forster S."/>
            <person name="Putonti C."/>
            <person name="Lawley T."/>
            <person name="Wolfe A.J."/>
        </authorList>
    </citation>
    <scope>NUCLEOTIDE SEQUENCE [LARGE SCALE GENOMIC DNA]</scope>
    <source>
        <strain evidence="9 10">UMB0852</strain>
    </source>
</reference>
<comment type="caution">
    <text evidence="9">The sequence shown here is derived from an EMBL/GenBank/DDBJ whole genome shotgun (WGS) entry which is preliminary data.</text>
</comment>
<dbReference type="PANTHER" id="PTHR34296">
    <property type="entry name" value="TRANSCRIPTIONAL ACTIVATOR PROTEIN MED"/>
    <property type="match status" value="1"/>
</dbReference>
<evidence type="ECO:0000256" key="4">
    <source>
        <dbReference type="ARBA" id="ARBA00022729"/>
    </source>
</evidence>
<dbReference type="PANTHER" id="PTHR34296:SF2">
    <property type="entry name" value="ABC TRANSPORTER GUANOSINE-BINDING PROTEIN NUPN"/>
    <property type="match status" value="1"/>
</dbReference>
<keyword evidence="6" id="KW-0449">Lipoprotein</keyword>
<proteinExistence type="inferred from homology"/>
<dbReference type="Pfam" id="PF02608">
    <property type="entry name" value="Bmp"/>
    <property type="match status" value="1"/>
</dbReference>
<dbReference type="InterPro" id="IPR028082">
    <property type="entry name" value="Peripla_BP_I"/>
</dbReference>
<dbReference type="Gene3D" id="3.40.50.2300">
    <property type="match status" value="2"/>
</dbReference>
<accession>A0A2N6SL52</accession>
<feature type="signal peptide" evidence="7">
    <location>
        <begin position="1"/>
        <end position="25"/>
    </location>
</feature>
<dbReference type="GO" id="GO:0005886">
    <property type="term" value="C:plasma membrane"/>
    <property type="evidence" value="ECO:0007669"/>
    <property type="project" value="UniProtKB-SubCell"/>
</dbReference>
<dbReference type="InterPro" id="IPR003760">
    <property type="entry name" value="PnrA-like"/>
</dbReference>
<keyword evidence="10" id="KW-1185">Reference proteome</keyword>
<organism evidence="9 10">
    <name type="scientific">Dolosicoccus paucivorans</name>
    <dbReference type="NCBI Taxonomy" id="84521"/>
    <lineage>
        <taxon>Bacteria</taxon>
        <taxon>Bacillati</taxon>
        <taxon>Bacillota</taxon>
        <taxon>Bacilli</taxon>
        <taxon>Lactobacillales</taxon>
        <taxon>Aerococcaceae</taxon>
        <taxon>Dolosicoccus</taxon>
    </lineage>
</organism>
<keyword evidence="5" id="KW-0472">Membrane</keyword>
<comment type="similarity">
    <text evidence="2">Belongs to the BMP lipoprotein family.</text>
</comment>
<evidence type="ECO:0000256" key="1">
    <source>
        <dbReference type="ARBA" id="ARBA00004193"/>
    </source>
</evidence>
<dbReference type="RefSeq" id="WP_102233397.1">
    <property type="nucleotide sequence ID" value="NZ_PNHE01000046.1"/>
</dbReference>
<name>A0A2N6SL52_9LACT</name>
<dbReference type="EMBL" id="PNHE01000046">
    <property type="protein sequence ID" value="PMC57783.1"/>
    <property type="molecule type" value="Genomic_DNA"/>
</dbReference>
<keyword evidence="4 7" id="KW-0732">Signal</keyword>
<dbReference type="AlphaFoldDB" id="A0A2N6SL52"/>
<sequence length="342" mass="37455">MKRFMGILSVVLILLGLTTPTVVHAEDALSLIMISDQGGIDDKSYNQSAWEGVQAYGQEHGLEKGVGGYNYIHAQQDSEYINSLMQAVNANFDLIVGLGFKLLAPFEEVAAQFPDRHFVIIDEESEMDNIASLNFKDNEAAFLAGVAAASTTKTNKIGFIGGMESFTIDRFRAGFEEGAKAVNPDIEIMVEHVGSFSDPSRAKQQAAVMYSSGVDVIYQAAGDSGNGVFSEAKDIVQNNPEEEIWVIGVDKDQHDEGTIEVNGETRSLTLTSTLKEVGNTLHQFANEVNKEGFTSENRIYGLKEEGVNLTKGQLTKEVEDLVESYRQQIIDSEINVPDTPQR</sequence>
<dbReference type="InterPro" id="IPR050957">
    <property type="entry name" value="BMP_lipoprotein"/>
</dbReference>
<evidence type="ECO:0000259" key="8">
    <source>
        <dbReference type="Pfam" id="PF02608"/>
    </source>
</evidence>
<comment type="subcellular location">
    <subcellularLocation>
        <location evidence="1">Cell membrane</location>
        <topology evidence="1">Lipid-anchor</topology>
    </subcellularLocation>
</comment>
<evidence type="ECO:0000256" key="2">
    <source>
        <dbReference type="ARBA" id="ARBA00008610"/>
    </source>
</evidence>
<evidence type="ECO:0000313" key="10">
    <source>
        <dbReference type="Proteomes" id="UP000235682"/>
    </source>
</evidence>
<evidence type="ECO:0000313" key="9">
    <source>
        <dbReference type="EMBL" id="PMC57783.1"/>
    </source>
</evidence>
<dbReference type="CDD" id="cd06354">
    <property type="entry name" value="PBP1_PrnA-like"/>
    <property type="match status" value="1"/>
</dbReference>
<evidence type="ECO:0000256" key="3">
    <source>
        <dbReference type="ARBA" id="ARBA00022475"/>
    </source>
</evidence>